<evidence type="ECO:0000259" key="3">
    <source>
        <dbReference type="SMART" id="SM01403"/>
    </source>
</evidence>
<dbReference type="OrthoDB" id="5984298at2759"/>
<keyword evidence="2" id="KW-0687">Ribonucleoprotein</keyword>
<sequence length="254" mass="28335">MNPVFRKLQVSVSQHALMLNRSLPICRSTPSIRHPVWCAASANDRLYRSMPTHGIGRWRNFLPKQAPKKKKDKQQMKQIVAATGTAHGTLNVAVSGYDMTVVEHYSQFIHNLCNRLGVKVAERRVPPCPVPRRPYALPTEATEVLLVQEQGAKTYVDAVLKTHRRVVQVKPRPPPPLEREASGPVPSAGRSVLPSLCVQVSSLDSTLCPVFMDVVLKNQPEGVQLSVKEHTEADYQARFKARPELEGLIAQMNQ</sequence>
<dbReference type="SMART" id="SM01403">
    <property type="entry name" value="Ribosomal_S10"/>
    <property type="match status" value="1"/>
</dbReference>
<dbReference type="InterPro" id="IPR036838">
    <property type="entry name" value="Ribosomal_uS10_dom_sf"/>
</dbReference>
<evidence type="ECO:0000256" key="1">
    <source>
        <dbReference type="ARBA" id="ARBA00022980"/>
    </source>
</evidence>
<reference evidence="4" key="1">
    <citation type="submission" date="2021-05" db="EMBL/GenBank/DDBJ databases">
        <authorList>
            <person name="Tigano A."/>
        </authorList>
    </citation>
    <scope>NUCLEOTIDE SEQUENCE</scope>
</reference>
<name>A0A8S4BGQ5_9TELE</name>
<dbReference type="PANTHER" id="PTHR13473">
    <property type="entry name" value="MITOCHONDRIAL RIBOSOMAL PROTEIN L48"/>
    <property type="match status" value="1"/>
</dbReference>
<comment type="caution">
    <text evidence="4">The sequence shown here is derived from an EMBL/GenBank/DDBJ whole genome shotgun (WGS) entry which is preliminary data.</text>
</comment>
<protein>
    <submittedName>
        <fullName evidence="4">(Atlantic silverside) hypothetical protein</fullName>
    </submittedName>
</protein>
<proteinExistence type="predicted"/>
<gene>
    <name evidence="4" type="ORF">MMEN_LOCUS13187</name>
</gene>
<keyword evidence="5" id="KW-1185">Reference proteome</keyword>
<dbReference type="SUPFAM" id="SSF54999">
    <property type="entry name" value="Ribosomal protein S10"/>
    <property type="match status" value="1"/>
</dbReference>
<dbReference type="PANTHER" id="PTHR13473:SF0">
    <property type="entry name" value="LARGE RIBOSOMAL SUBUNIT PROTEIN ML48"/>
    <property type="match status" value="1"/>
</dbReference>
<dbReference type="AlphaFoldDB" id="A0A8S4BGQ5"/>
<dbReference type="GO" id="GO:0005761">
    <property type="term" value="C:mitochondrial ribosome"/>
    <property type="evidence" value="ECO:0007669"/>
    <property type="project" value="InterPro"/>
</dbReference>
<dbReference type="GO" id="GO:1990904">
    <property type="term" value="C:ribonucleoprotein complex"/>
    <property type="evidence" value="ECO:0007669"/>
    <property type="project" value="UniProtKB-KW"/>
</dbReference>
<dbReference type="Proteomes" id="UP000677803">
    <property type="component" value="Unassembled WGS sequence"/>
</dbReference>
<evidence type="ECO:0000313" key="4">
    <source>
        <dbReference type="EMBL" id="CAG5929563.1"/>
    </source>
</evidence>
<keyword evidence="1" id="KW-0689">Ribosomal protein</keyword>
<dbReference type="Pfam" id="PF00338">
    <property type="entry name" value="Ribosomal_S10"/>
    <property type="match status" value="1"/>
</dbReference>
<evidence type="ECO:0000313" key="5">
    <source>
        <dbReference type="Proteomes" id="UP000677803"/>
    </source>
</evidence>
<dbReference type="EMBL" id="CAJRST010014446">
    <property type="protein sequence ID" value="CAG5929563.1"/>
    <property type="molecule type" value="Genomic_DNA"/>
</dbReference>
<evidence type="ECO:0000256" key="2">
    <source>
        <dbReference type="ARBA" id="ARBA00023274"/>
    </source>
</evidence>
<accession>A0A8S4BGQ5</accession>
<dbReference type="InterPro" id="IPR027486">
    <property type="entry name" value="Ribosomal_uS10_dom"/>
</dbReference>
<feature type="domain" description="Small ribosomal subunit protein uS10" evidence="3">
    <location>
        <begin position="91"/>
        <end position="228"/>
    </location>
</feature>
<dbReference type="InterPro" id="IPR027487">
    <property type="entry name" value="Ribosomal_mL48"/>
</dbReference>
<organism evidence="4 5">
    <name type="scientific">Menidia menidia</name>
    <name type="common">Atlantic silverside</name>
    <dbReference type="NCBI Taxonomy" id="238744"/>
    <lineage>
        <taxon>Eukaryota</taxon>
        <taxon>Metazoa</taxon>
        <taxon>Chordata</taxon>
        <taxon>Craniata</taxon>
        <taxon>Vertebrata</taxon>
        <taxon>Euteleostomi</taxon>
        <taxon>Actinopterygii</taxon>
        <taxon>Neopterygii</taxon>
        <taxon>Teleostei</taxon>
        <taxon>Neoteleostei</taxon>
        <taxon>Acanthomorphata</taxon>
        <taxon>Ovalentaria</taxon>
        <taxon>Atherinomorphae</taxon>
        <taxon>Atheriniformes</taxon>
        <taxon>Atherinopsidae</taxon>
        <taxon>Menidiinae</taxon>
        <taxon>Menidia</taxon>
    </lineage>
</organism>